<proteinExistence type="predicted"/>
<name>A0A8J3D2U2_9BACT</name>
<dbReference type="SUPFAM" id="SSF51215">
    <property type="entry name" value="Regulatory protein AraC"/>
    <property type="match status" value="1"/>
</dbReference>
<evidence type="ECO:0000313" key="6">
    <source>
        <dbReference type="Proteomes" id="UP000598271"/>
    </source>
</evidence>
<dbReference type="PRINTS" id="PR00032">
    <property type="entry name" value="HTHARAC"/>
</dbReference>
<evidence type="ECO:0000256" key="3">
    <source>
        <dbReference type="ARBA" id="ARBA00023163"/>
    </source>
</evidence>
<evidence type="ECO:0000259" key="4">
    <source>
        <dbReference type="PROSITE" id="PS01124"/>
    </source>
</evidence>
<keyword evidence="2" id="KW-0238">DNA-binding</keyword>
<dbReference type="PANTHER" id="PTHR43280">
    <property type="entry name" value="ARAC-FAMILY TRANSCRIPTIONAL REGULATOR"/>
    <property type="match status" value="1"/>
</dbReference>
<accession>A0A8J3D2U2</accession>
<dbReference type="GO" id="GO:0003700">
    <property type="term" value="F:DNA-binding transcription factor activity"/>
    <property type="evidence" value="ECO:0007669"/>
    <property type="project" value="InterPro"/>
</dbReference>
<dbReference type="InterPro" id="IPR009057">
    <property type="entry name" value="Homeodomain-like_sf"/>
</dbReference>
<keyword evidence="3" id="KW-0804">Transcription</keyword>
<dbReference type="Gene3D" id="1.10.10.60">
    <property type="entry name" value="Homeodomain-like"/>
    <property type="match status" value="1"/>
</dbReference>
<dbReference type="EMBL" id="BMXF01000001">
    <property type="protein sequence ID" value="GHB60876.1"/>
    <property type="molecule type" value="Genomic_DNA"/>
</dbReference>
<organism evidence="5 6">
    <name type="scientific">Persicitalea jodogahamensis</name>
    <dbReference type="NCBI Taxonomy" id="402147"/>
    <lineage>
        <taxon>Bacteria</taxon>
        <taxon>Pseudomonadati</taxon>
        <taxon>Bacteroidota</taxon>
        <taxon>Cytophagia</taxon>
        <taxon>Cytophagales</taxon>
        <taxon>Spirosomataceae</taxon>
        <taxon>Persicitalea</taxon>
    </lineage>
</organism>
<dbReference type="PROSITE" id="PS01124">
    <property type="entry name" value="HTH_ARAC_FAMILY_2"/>
    <property type="match status" value="1"/>
</dbReference>
<dbReference type="InterPro" id="IPR018060">
    <property type="entry name" value="HTH_AraC"/>
</dbReference>
<dbReference type="PANTHER" id="PTHR43280:SF32">
    <property type="entry name" value="TRANSCRIPTIONAL REGULATORY PROTEIN"/>
    <property type="match status" value="1"/>
</dbReference>
<evidence type="ECO:0000256" key="2">
    <source>
        <dbReference type="ARBA" id="ARBA00023125"/>
    </source>
</evidence>
<dbReference type="InterPro" id="IPR037923">
    <property type="entry name" value="HTH-like"/>
</dbReference>
<dbReference type="SMART" id="SM00342">
    <property type="entry name" value="HTH_ARAC"/>
    <property type="match status" value="1"/>
</dbReference>
<dbReference type="Pfam" id="PF12833">
    <property type="entry name" value="HTH_18"/>
    <property type="match status" value="1"/>
</dbReference>
<protein>
    <submittedName>
        <fullName evidence="5">AraC family transcriptional regulator</fullName>
    </submittedName>
</protein>
<keyword evidence="6" id="KW-1185">Reference proteome</keyword>
<reference evidence="5 6" key="1">
    <citation type="journal article" date="2014" name="Int. J. Syst. Evol. Microbiol.">
        <title>Complete genome sequence of Corynebacterium casei LMG S-19264T (=DSM 44701T), isolated from a smear-ripened cheese.</title>
        <authorList>
            <consortium name="US DOE Joint Genome Institute (JGI-PGF)"/>
            <person name="Walter F."/>
            <person name="Albersmeier A."/>
            <person name="Kalinowski J."/>
            <person name="Ruckert C."/>
        </authorList>
    </citation>
    <scope>NUCLEOTIDE SEQUENCE [LARGE SCALE GENOMIC DNA]</scope>
    <source>
        <strain evidence="5 6">KCTC 12866</strain>
    </source>
</reference>
<keyword evidence="1" id="KW-0805">Transcription regulation</keyword>
<dbReference type="Proteomes" id="UP000598271">
    <property type="component" value="Unassembled WGS sequence"/>
</dbReference>
<evidence type="ECO:0000256" key="1">
    <source>
        <dbReference type="ARBA" id="ARBA00023015"/>
    </source>
</evidence>
<dbReference type="InterPro" id="IPR020449">
    <property type="entry name" value="Tscrpt_reg_AraC-type_HTH"/>
</dbReference>
<feature type="domain" description="HTH araC/xylS-type" evidence="4">
    <location>
        <begin position="178"/>
        <end position="276"/>
    </location>
</feature>
<gene>
    <name evidence="5" type="ORF">GCM10007390_13260</name>
</gene>
<dbReference type="SUPFAM" id="SSF46689">
    <property type="entry name" value="Homeodomain-like"/>
    <property type="match status" value="1"/>
</dbReference>
<sequence>MAKLSTHLPVKDKIELGKSIKIAPFRKHVRKTAPHKHNKYLEIIYLSGGSGFHSIDSFEYPINPPLIHIVRQEQVHYWQLESEPEGFVVILKRDFVEKSLDKELKSLIEKISRQPGFRVDNHESLEKFFKLLVEENSIEEEYSFPVVEGLLKALLAKILRVSIPLTPSTADDSVGLFKSFLHLLEEDNGLKRKVSYYADLLAVSPQNLNAVSRTSASKSASGVIAEFVMAESKRLLLYTDKTVSEIAFSLEFSDSSHFVKHFKKTTGTTPQLFRTANR</sequence>
<evidence type="ECO:0000313" key="5">
    <source>
        <dbReference type="EMBL" id="GHB60876.1"/>
    </source>
</evidence>
<dbReference type="AlphaFoldDB" id="A0A8J3D2U2"/>
<comment type="caution">
    <text evidence="5">The sequence shown here is derived from an EMBL/GenBank/DDBJ whole genome shotgun (WGS) entry which is preliminary data.</text>
</comment>
<dbReference type="GO" id="GO:0043565">
    <property type="term" value="F:sequence-specific DNA binding"/>
    <property type="evidence" value="ECO:0007669"/>
    <property type="project" value="InterPro"/>
</dbReference>